<dbReference type="GO" id="GO:0016491">
    <property type="term" value="F:oxidoreductase activity"/>
    <property type="evidence" value="ECO:0007669"/>
    <property type="project" value="InterPro"/>
</dbReference>
<dbReference type="InterPro" id="IPR012368">
    <property type="entry name" value="OxRdtase_Mopterin-bd_su_IorB"/>
</dbReference>
<gene>
    <name evidence="2" type="ORF">CRV08_04295</name>
</gene>
<sequence length="713" mass="79547">MMGVSRRDFLKNTSLVGSAFIIGFYAPIKGRAKEAEKSNILEPNAFIKIDSDNTITFMIGQAEMGQGVYSTMSMCIADELDAAWEDIVFVPAPVDPIYNRPGTGIMLTGGSGSITNHQESIRKVGAAVNNMLKKAAAKRWKVRVYDVITKDSYVINKKTDEKLSYGDLVENIKSMKIPNDVTLKKESEFTLIGKPMKRHPKEVEEKITGKAKFGIDVRIKDMKYACLIQPRVFGAKIKSFDDSKAKNMPGVLKIKQLPNEKIAVIANYWWQAKKASEAVAVVWDEGEFKNISSKDLEKEYEAKINAEDIPVMRKDGDINKAFDEAYKTVEADFHFPFLAHGMMEPLNCTVHHDKNRAFISLGSQFQTNVRNLCAEILGVEQQNIEYYNNYLGSSFGRRGPSNFDYVKDAIYVAKDELWPIQTLWTREDDIKMGSYRPMTRIKTKLSIDSKGSITGLKGSIVSQSLGKGTMFEAFMFKNGIDGSQREGFQNHPYSVPSNDLKAFCPESPIPVLWLRSVGHTVTAPAIETIVDQGAVAANMDPIDFRIKNLKDERFINLLKNVAKQSDWYKREKNSGYGVAIAESFGSIVAYVVKVKVENNDYKVEKVWGAVDCGYAFNPFNVENQILSAVNFAIGYTKYAEITIENGSTVQNNFYDYSVNRISDTPEIHVEIINSGAKIGGIGEPGVPPAFGAITNALFDATGKRYTKYPITLG</sequence>
<dbReference type="EMBL" id="PDKJ01000003">
    <property type="protein sequence ID" value="RXJ69236.1"/>
    <property type="molecule type" value="Genomic_DNA"/>
</dbReference>
<dbReference type="Pfam" id="PF20256">
    <property type="entry name" value="MoCoBD_2"/>
    <property type="match status" value="2"/>
</dbReference>
<name>A0A4Q0YF77_9BACT</name>
<dbReference type="PANTHER" id="PTHR47495:SF2">
    <property type="entry name" value="ALDEHYDE DEHYDROGENASE"/>
    <property type="match status" value="1"/>
</dbReference>
<dbReference type="SUPFAM" id="SSF56003">
    <property type="entry name" value="Molybdenum cofactor-binding domain"/>
    <property type="match status" value="2"/>
</dbReference>
<dbReference type="PIRSF" id="PIRSF036389">
    <property type="entry name" value="IOR_B"/>
    <property type="match status" value="1"/>
</dbReference>
<dbReference type="InterPro" id="IPR006311">
    <property type="entry name" value="TAT_signal"/>
</dbReference>
<proteinExistence type="predicted"/>
<dbReference type="Proteomes" id="UP000290172">
    <property type="component" value="Unassembled WGS sequence"/>
</dbReference>
<dbReference type="InterPro" id="IPR037165">
    <property type="entry name" value="AldOxase/xan_DH_Mopterin-bd_sf"/>
</dbReference>
<evidence type="ECO:0000313" key="3">
    <source>
        <dbReference type="Proteomes" id="UP000290172"/>
    </source>
</evidence>
<dbReference type="Pfam" id="PF02738">
    <property type="entry name" value="MoCoBD_1"/>
    <property type="match status" value="1"/>
</dbReference>
<dbReference type="InterPro" id="IPR008274">
    <property type="entry name" value="AldOxase/xan_DH_MoCoBD1"/>
</dbReference>
<dbReference type="InterPro" id="IPR046867">
    <property type="entry name" value="AldOxase/xan_DH_MoCoBD2"/>
</dbReference>
<dbReference type="PROSITE" id="PS51318">
    <property type="entry name" value="TAT"/>
    <property type="match status" value="1"/>
</dbReference>
<comment type="caution">
    <text evidence="2">The sequence shown here is derived from an EMBL/GenBank/DDBJ whole genome shotgun (WGS) entry which is preliminary data.</text>
</comment>
<feature type="domain" description="Aldehyde oxidase/xanthine dehydrogenase a/b hammerhead" evidence="1">
    <location>
        <begin position="208"/>
        <end position="287"/>
    </location>
</feature>
<dbReference type="Gene3D" id="3.30.365.10">
    <property type="entry name" value="Aldehyde oxidase/xanthine dehydrogenase, molybdopterin binding domain"/>
    <property type="match status" value="4"/>
</dbReference>
<dbReference type="Gene3D" id="3.90.1170.50">
    <property type="entry name" value="Aldehyde oxidase/xanthine dehydrogenase, a/b hammerhead"/>
    <property type="match status" value="1"/>
</dbReference>
<dbReference type="InterPro" id="IPR000674">
    <property type="entry name" value="Ald_Oxase/Xan_DH_a/b"/>
</dbReference>
<protein>
    <recommendedName>
        <fullName evidence="1">Aldehyde oxidase/xanthine dehydrogenase a/b hammerhead domain-containing protein</fullName>
    </recommendedName>
</protein>
<dbReference type="SMART" id="SM01008">
    <property type="entry name" value="Ald_Xan_dh_C"/>
    <property type="match status" value="1"/>
</dbReference>
<organism evidence="2 3">
    <name type="scientific">Halarcobacter ebronensis</name>
    <dbReference type="NCBI Taxonomy" id="1462615"/>
    <lineage>
        <taxon>Bacteria</taxon>
        <taxon>Pseudomonadati</taxon>
        <taxon>Campylobacterota</taxon>
        <taxon>Epsilonproteobacteria</taxon>
        <taxon>Campylobacterales</taxon>
        <taxon>Arcobacteraceae</taxon>
        <taxon>Halarcobacter</taxon>
    </lineage>
</organism>
<dbReference type="InterPro" id="IPR052516">
    <property type="entry name" value="N-heterocyclic_Hydroxylase"/>
</dbReference>
<evidence type="ECO:0000259" key="1">
    <source>
        <dbReference type="SMART" id="SM01008"/>
    </source>
</evidence>
<dbReference type="AlphaFoldDB" id="A0A4Q0YF77"/>
<reference evidence="2 3" key="1">
    <citation type="submission" date="2017-10" db="EMBL/GenBank/DDBJ databases">
        <title>Genomics of the genus Arcobacter.</title>
        <authorList>
            <person name="Perez-Cataluna A."/>
            <person name="Figueras M.J."/>
        </authorList>
    </citation>
    <scope>NUCLEOTIDE SEQUENCE [LARGE SCALE GENOMIC DNA]</scope>
    <source>
        <strain evidence="2 3">CECT 8993</strain>
    </source>
</reference>
<evidence type="ECO:0000313" key="2">
    <source>
        <dbReference type="EMBL" id="RXJ69236.1"/>
    </source>
</evidence>
<accession>A0A4Q0YF77</accession>
<dbReference type="PANTHER" id="PTHR47495">
    <property type="entry name" value="ALDEHYDE DEHYDROGENASE"/>
    <property type="match status" value="1"/>
</dbReference>